<gene>
    <name evidence="6" type="ORF">ED208_02140</name>
</gene>
<evidence type="ECO:0000256" key="3">
    <source>
        <dbReference type="ARBA" id="ARBA00023163"/>
    </source>
</evidence>
<dbReference type="InterPro" id="IPR009057">
    <property type="entry name" value="Homeodomain-like_sf"/>
</dbReference>
<organism evidence="6 7">
    <name type="scientific">Stagnimonas aquatica</name>
    <dbReference type="NCBI Taxonomy" id="2689987"/>
    <lineage>
        <taxon>Bacteria</taxon>
        <taxon>Pseudomonadati</taxon>
        <taxon>Pseudomonadota</taxon>
        <taxon>Gammaproteobacteria</taxon>
        <taxon>Nevskiales</taxon>
        <taxon>Nevskiaceae</taxon>
        <taxon>Stagnimonas</taxon>
    </lineage>
</organism>
<keyword evidence="3" id="KW-0804">Transcription</keyword>
<dbReference type="Proteomes" id="UP000282106">
    <property type="component" value="Unassembled WGS sequence"/>
</dbReference>
<dbReference type="InterPro" id="IPR001647">
    <property type="entry name" value="HTH_TetR"/>
</dbReference>
<dbReference type="InterPro" id="IPR023772">
    <property type="entry name" value="DNA-bd_HTH_TetR-type_CS"/>
</dbReference>
<dbReference type="PANTHER" id="PTHR47506">
    <property type="entry name" value="TRANSCRIPTIONAL REGULATORY PROTEIN"/>
    <property type="match status" value="1"/>
</dbReference>
<feature type="DNA-binding region" description="H-T-H motif" evidence="4">
    <location>
        <begin position="31"/>
        <end position="50"/>
    </location>
</feature>
<dbReference type="PROSITE" id="PS01081">
    <property type="entry name" value="HTH_TETR_1"/>
    <property type="match status" value="1"/>
</dbReference>
<keyword evidence="2 4" id="KW-0238">DNA-binding</keyword>
<dbReference type="GO" id="GO:0003677">
    <property type="term" value="F:DNA binding"/>
    <property type="evidence" value="ECO:0007669"/>
    <property type="project" value="UniProtKB-UniRule"/>
</dbReference>
<evidence type="ECO:0000256" key="2">
    <source>
        <dbReference type="ARBA" id="ARBA00023125"/>
    </source>
</evidence>
<feature type="domain" description="HTH tetR-type" evidence="5">
    <location>
        <begin position="8"/>
        <end position="68"/>
    </location>
</feature>
<sequence length="201" mass="22236">MSAARQPDVTRQRLLECAFDEIHKRGFRSASLDAILDKAGVTKGALYHHFDNKNALGYAVLDELVRPYMQAQWEPLRTADDPVSAAVAGLRKRREKLRERLLAYGCPFNNLAQEMSPHDEGFRSRLQGILSEWIGAYAEALARGQALGKVRADLNVPAAAVFIVSAIEGLIGMAKTAQSGVLYDEGLRGLIEYLERLRPAD</sequence>
<dbReference type="FunCoup" id="A0A3N0VKV0">
    <property type="interactions" value="134"/>
</dbReference>
<dbReference type="RefSeq" id="WP_123210199.1">
    <property type="nucleotide sequence ID" value="NZ_RJVO01000001.1"/>
</dbReference>
<keyword evidence="7" id="KW-1185">Reference proteome</keyword>
<evidence type="ECO:0000259" key="5">
    <source>
        <dbReference type="PROSITE" id="PS50977"/>
    </source>
</evidence>
<dbReference type="EMBL" id="RJVO01000001">
    <property type="protein sequence ID" value="ROH93344.1"/>
    <property type="molecule type" value="Genomic_DNA"/>
</dbReference>
<accession>A0A3N0VKV0</accession>
<dbReference type="PRINTS" id="PR00455">
    <property type="entry name" value="HTHTETR"/>
</dbReference>
<dbReference type="PROSITE" id="PS50977">
    <property type="entry name" value="HTH_TETR_2"/>
    <property type="match status" value="1"/>
</dbReference>
<dbReference type="InterPro" id="IPR036271">
    <property type="entry name" value="Tet_transcr_reg_TetR-rel_C_sf"/>
</dbReference>
<dbReference type="AlphaFoldDB" id="A0A3N0VKV0"/>
<comment type="caution">
    <text evidence="6">The sequence shown here is derived from an EMBL/GenBank/DDBJ whole genome shotgun (WGS) entry which is preliminary data.</text>
</comment>
<dbReference type="PANTHER" id="PTHR47506:SF1">
    <property type="entry name" value="HTH-TYPE TRANSCRIPTIONAL REGULATOR YJDC"/>
    <property type="match status" value="1"/>
</dbReference>
<protein>
    <submittedName>
        <fullName evidence="6">TetR/AcrR family transcriptional regulator</fullName>
    </submittedName>
</protein>
<dbReference type="Pfam" id="PF16925">
    <property type="entry name" value="TetR_C_13"/>
    <property type="match status" value="1"/>
</dbReference>
<evidence type="ECO:0000313" key="6">
    <source>
        <dbReference type="EMBL" id="ROH93344.1"/>
    </source>
</evidence>
<evidence type="ECO:0000256" key="1">
    <source>
        <dbReference type="ARBA" id="ARBA00023015"/>
    </source>
</evidence>
<dbReference type="InterPro" id="IPR011075">
    <property type="entry name" value="TetR_C"/>
</dbReference>
<evidence type="ECO:0000256" key="4">
    <source>
        <dbReference type="PROSITE-ProRule" id="PRU00335"/>
    </source>
</evidence>
<dbReference type="Pfam" id="PF00440">
    <property type="entry name" value="TetR_N"/>
    <property type="match status" value="1"/>
</dbReference>
<evidence type="ECO:0000313" key="7">
    <source>
        <dbReference type="Proteomes" id="UP000282106"/>
    </source>
</evidence>
<reference evidence="6 7" key="1">
    <citation type="submission" date="2018-10" db="EMBL/GenBank/DDBJ databases">
        <authorList>
            <person name="Chen W.-M."/>
        </authorList>
    </citation>
    <scope>NUCLEOTIDE SEQUENCE [LARGE SCALE GENOMIC DNA]</scope>
    <source>
        <strain evidence="6 7">THS-13</strain>
    </source>
</reference>
<dbReference type="SUPFAM" id="SSF48498">
    <property type="entry name" value="Tetracyclin repressor-like, C-terminal domain"/>
    <property type="match status" value="1"/>
</dbReference>
<proteinExistence type="predicted"/>
<dbReference type="Gene3D" id="1.10.357.10">
    <property type="entry name" value="Tetracycline Repressor, domain 2"/>
    <property type="match status" value="1"/>
</dbReference>
<dbReference type="InParanoid" id="A0A3N0VKV0"/>
<keyword evidence="1" id="KW-0805">Transcription regulation</keyword>
<dbReference type="SUPFAM" id="SSF46689">
    <property type="entry name" value="Homeodomain-like"/>
    <property type="match status" value="1"/>
</dbReference>
<name>A0A3N0VKV0_9GAMM</name>